<sequence>MAKLGVCPCGCNVLQSHCILHSPSEPCCCCSYDPFNDNSKESEIRDLSFALKKLAVMRCQTKKWRMERLQLESETRSLKQALQSFGVDTNVALKSDPMIVHYRQENERLQNANEELEEKLKDLEESLAERECWEDPEEEVIHVREKMKTLKERFLAEKKEFKEMISKLRLKLAEAEDDTSCAALNHLRMKLRELMKNGEEADRQVADVVEKSMDTMLDLSKGCEKLKLDNERLRRLLEDLGMSSEEIDEYLKNLSSDPMVYKINNDNDVEAIQESPQNKLLNLEKKLNDCYESMKVMKDQLDEKNATLELLRKELDTEKSFSLALASDLDKISVSYKTLMEEVVASKEELQRKDKKIYDLTSELRQSTISLQDMNKLQKEIEDVKPQLYDLEIERDNLLEELVKIREIVSERNDQIIKILESKEKLEQDYMTKLGDLQEKLDAKLLEETSLKKYIDDLQNELTRFRDLTQDLEEQRALNEKSLKIIKDLEDELASLRNNLKNLEDEKNDIISKLDAMQIEADELKKRLAEEEKLKNDLNDKLDAVETEMENLRNENFNFNEQLKELHMEKDDKEKAVEEVKRLESELASTKAQKEKAEKDNVMLREELAKLDEKNDKLMGENESLRRKIEEFDGVLEALNKCKEENNSLRGRINELESINNASKEESERAKADAEKIKNESIAVKDALDKMIEKLDKLKDENERLKMQNDENARLKPELEKLRSANMTLRNESDILKAKLDDTLAELDVEKLARSNAEKELMTLKNELKNLLVKIDELKKENEALKEEKEELKKTLLKFGDDLSNVKNENLELIKEMETLKARIVNLEDQTSKLEEEIEHWKMENCKTGLSVDKLKADLEKALKESVECQVMVLIIVSKKLLEQQVSQLEQDNLKLEKQKEDILYQLDHLGKSHELDKSLKEEALKDLNVMKDENISLKDELSALKAELLRLREENKDLKSSLANTLQRLTSADSEIEKQKAEILALRTENTSMKGEVERLKDKTEKFSREAAKLETDLASLQSENDNLKVGQQKLQEDYGKLRGQGDGQLIEIDKLKSELAAERSNVDKLKTELSSCQKENVEIMEELRKLREENEKLKNQLEDDQKMLSDTTNKLKNIEEKVSKTEEEKISLLDELTNLRARIDKLEKQLNTEKDIKGAAIRDCNSCKEELAALKEELARIRVETGRLEAETDKLKIQMDDANKLVVSLRKKEEDLKSDGERSRKSLEHAESKIGSMEKKISDLSAEKSKMDKMIEELQHQKDLFATRIDGLKRDLAECNKMRDASLKEIETLRELEKALDWCQEDREKLRLENESLKKDISKTRTDLQELDTNYRQLKTKMTDDSEASKKEIDRLKLENIESKLQLDDIKKANFGLRKLLPVPGEDKSTVSDDNDFIIEVIEALMKKIKQQNDGLSRVRDYVMFLTGKIEEKPKMASAFEEDDDFVRRLISPFDKLLLIFHELSNNIYRVEIEIQELDDLRKSMREEDKNLKKKFMEEDISEDKEALDSFDSDVWLKSLTLTQMADLHDKICLLTSSMVRDDSDKPSIDTVFTVPCPGRSPSQEDYDILNKRIAALQRQIAEKQMEASWKLQELKRALSFEQANLIRISDEMNLERKRNLALQLTMDNS</sequence>
<proteinExistence type="predicted"/>
<feature type="coiled-coil region" evidence="1">
    <location>
        <begin position="1569"/>
        <end position="1614"/>
    </location>
</feature>
<feature type="coiled-coil region" evidence="1">
    <location>
        <begin position="294"/>
        <end position="356"/>
    </location>
</feature>
<feature type="region of interest" description="Disordered" evidence="2">
    <location>
        <begin position="1219"/>
        <end position="1240"/>
    </location>
</feature>
<name>A0ABM1JDJ3_POLDO</name>
<organism evidence="3 4">
    <name type="scientific">Polistes dominula</name>
    <name type="common">European paper wasp</name>
    <name type="synonym">Vespa dominula</name>
    <dbReference type="NCBI Taxonomy" id="743375"/>
    <lineage>
        <taxon>Eukaryota</taxon>
        <taxon>Metazoa</taxon>
        <taxon>Ecdysozoa</taxon>
        <taxon>Arthropoda</taxon>
        <taxon>Hexapoda</taxon>
        <taxon>Insecta</taxon>
        <taxon>Pterygota</taxon>
        <taxon>Neoptera</taxon>
        <taxon>Endopterygota</taxon>
        <taxon>Hymenoptera</taxon>
        <taxon>Apocrita</taxon>
        <taxon>Aculeata</taxon>
        <taxon>Vespoidea</taxon>
        <taxon>Vespidae</taxon>
        <taxon>Polistinae</taxon>
        <taxon>Polistini</taxon>
        <taxon>Polistes</taxon>
    </lineage>
</organism>
<feature type="coiled-coil region" evidence="1">
    <location>
        <begin position="455"/>
        <end position="844"/>
    </location>
</feature>
<keyword evidence="3" id="KW-1185">Reference proteome</keyword>
<dbReference type="Gene3D" id="1.10.287.1490">
    <property type="match status" value="1"/>
</dbReference>
<dbReference type="RefSeq" id="XP_015190531.1">
    <property type="nucleotide sequence ID" value="XM_015335045.1"/>
</dbReference>
<dbReference type="Gene3D" id="6.10.250.3110">
    <property type="match status" value="1"/>
</dbReference>
<evidence type="ECO:0000313" key="3">
    <source>
        <dbReference type="Proteomes" id="UP000694924"/>
    </source>
</evidence>
<evidence type="ECO:0000256" key="1">
    <source>
        <dbReference type="SAM" id="Coils"/>
    </source>
</evidence>
<dbReference type="Proteomes" id="UP000694924">
    <property type="component" value="Unplaced"/>
</dbReference>
<accession>A0ABM1JDJ3</accession>
<feature type="coiled-coil region" evidence="1">
    <location>
        <begin position="99"/>
        <end position="243"/>
    </location>
</feature>
<dbReference type="SUPFAM" id="SSF57997">
    <property type="entry name" value="Tropomyosin"/>
    <property type="match status" value="1"/>
</dbReference>
<evidence type="ECO:0000256" key="2">
    <source>
        <dbReference type="SAM" id="MobiDB-lite"/>
    </source>
</evidence>
<evidence type="ECO:0000313" key="4">
    <source>
        <dbReference type="RefSeq" id="XP_015190531.1"/>
    </source>
</evidence>
<feature type="coiled-coil region" evidence="1">
    <location>
        <begin position="1470"/>
        <end position="1497"/>
    </location>
</feature>
<keyword evidence="1" id="KW-0175">Coiled coil</keyword>
<dbReference type="GeneID" id="107074029"/>
<gene>
    <name evidence="4" type="primary">LOC107074029</name>
</gene>
<dbReference type="PANTHER" id="PTHR43941:SF1">
    <property type="entry name" value="STRUCTURAL MAINTENANCE OF CHROMOSOMES PROTEIN 2"/>
    <property type="match status" value="1"/>
</dbReference>
<protein>
    <submittedName>
        <fullName evidence="4">Uncharacterized protein PFB0765w-like</fullName>
    </submittedName>
</protein>
<reference evidence="4" key="1">
    <citation type="submission" date="2025-08" db="UniProtKB">
        <authorList>
            <consortium name="RefSeq"/>
        </authorList>
    </citation>
    <scope>IDENTIFICATION</scope>
    <source>
        <tissue evidence="4">Whole body</tissue>
    </source>
</reference>
<dbReference type="PANTHER" id="PTHR43941">
    <property type="entry name" value="STRUCTURAL MAINTENANCE OF CHROMOSOMES PROTEIN 2"/>
    <property type="match status" value="1"/>
</dbReference>